<feature type="region of interest" description="Disordered" evidence="2">
    <location>
        <begin position="402"/>
        <end position="427"/>
    </location>
</feature>
<dbReference type="Proteomes" id="UP001153712">
    <property type="component" value="Chromosome 8"/>
</dbReference>
<name>A0A9N9U0S5_PHYSR</name>
<dbReference type="OrthoDB" id="43807at2759"/>
<accession>A0A9N9U0S5</accession>
<dbReference type="InterPro" id="IPR026728">
    <property type="entry name" value="BLTP3A/B"/>
</dbReference>
<dbReference type="EMBL" id="OU900101">
    <property type="protein sequence ID" value="CAG9864349.1"/>
    <property type="molecule type" value="Genomic_DNA"/>
</dbReference>
<feature type="region of interest" description="Disordered" evidence="2">
    <location>
        <begin position="1209"/>
        <end position="1236"/>
    </location>
</feature>
<feature type="region of interest" description="Disordered" evidence="2">
    <location>
        <begin position="845"/>
        <end position="886"/>
    </location>
</feature>
<evidence type="ECO:0008006" key="5">
    <source>
        <dbReference type="Google" id="ProtNLM"/>
    </source>
</evidence>
<gene>
    <name evidence="3" type="ORF">PHYEVI_LOCUS10606</name>
</gene>
<evidence type="ECO:0000256" key="2">
    <source>
        <dbReference type="SAM" id="MobiDB-lite"/>
    </source>
</evidence>
<dbReference type="PANTHER" id="PTHR22774:SF11">
    <property type="entry name" value="CHOREIN N-TERMINAL DOMAIN-CONTAINING PROTEIN"/>
    <property type="match status" value="1"/>
</dbReference>
<evidence type="ECO:0000256" key="1">
    <source>
        <dbReference type="SAM" id="Coils"/>
    </source>
</evidence>
<proteinExistence type="predicted"/>
<protein>
    <recommendedName>
        <fullName evidence="5">UHRF1-binding protein 1-like</fullName>
    </recommendedName>
</protein>
<keyword evidence="4" id="KW-1185">Reference proteome</keyword>
<feature type="compositionally biased region" description="Basic and acidic residues" evidence="2">
    <location>
        <begin position="1220"/>
        <end position="1236"/>
    </location>
</feature>
<dbReference type="Pfam" id="PF24917">
    <property type="entry name" value="BLTP3A_B"/>
    <property type="match status" value="3"/>
</dbReference>
<reference evidence="3" key="1">
    <citation type="submission" date="2022-01" db="EMBL/GenBank/DDBJ databases">
        <authorList>
            <person name="King R."/>
        </authorList>
    </citation>
    <scope>NUCLEOTIDE SEQUENCE</scope>
</reference>
<organism evidence="3 4">
    <name type="scientific">Phyllotreta striolata</name>
    <name type="common">Striped flea beetle</name>
    <name type="synonym">Crioceris striolata</name>
    <dbReference type="NCBI Taxonomy" id="444603"/>
    <lineage>
        <taxon>Eukaryota</taxon>
        <taxon>Metazoa</taxon>
        <taxon>Ecdysozoa</taxon>
        <taxon>Arthropoda</taxon>
        <taxon>Hexapoda</taxon>
        <taxon>Insecta</taxon>
        <taxon>Pterygota</taxon>
        <taxon>Neoptera</taxon>
        <taxon>Endopterygota</taxon>
        <taxon>Coleoptera</taxon>
        <taxon>Polyphaga</taxon>
        <taxon>Cucujiformia</taxon>
        <taxon>Chrysomeloidea</taxon>
        <taxon>Chrysomelidae</taxon>
        <taxon>Galerucinae</taxon>
        <taxon>Alticini</taxon>
        <taxon>Phyllotreta</taxon>
    </lineage>
</organism>
<evidence type="ECO:0000313" key="4">
    <source>
        <dbReference type="Proteomes" id="UP001153712"/>
    </source>
</evidence>
<sequence>MVSIIKNQLLKHLSRFTKNLSADKINLSTFKGEGELSNLELNEVVLMDLLELPSWLSLKQAWCNKVTFRIPWTKLKSVPICLNLEEVQIVVETCDELRIPSSQPGSSYAGAPGKYSFIHKVIDGITVHVNTVNIIFNSPAFTASVQISRIVVDSKNHKFQPSDLRMTRLKNQSKGQLLIFKELRWDTLRIEAKSTNDKTLTPLRLIINEARCRIVIKKRLSDSFILGSRLAVILNDLMWCFTDSQLKAALYFVDSLTDLIQKSTQITRRTKAARKLEELPEYQAQLSREGPHEVPDKYKLFAAHDVIETSYHLISHQIILHFIDDEGAGRSSHPNLKNGDALHICLKKFHVDYYPYHLAKGNRKHWLKYNTNFVPHALWQEQALNSFRTTFLNLIDQHKPLHAPLNRPKKNPDDASPEVKSPQGSDFKSNRRKIEAIFSKLMTSCIVLRIEDFTVFKVNSSQKKGAKEFVFGDRSQLSLPADSNMVHAEFTYYYYPSDVPFPLPPPKFYVQLNPVSVMFDVDTCLWINAFALNLFKSLANSTSEVPVSSYTYMDIKIEAILPRINFESAAEHPNQKDRPKCLSFQATRATVTNARNLEQSSRADLARCVDSFHMGSLFFGGEFPSRPDDFYVVTQKFIDHIEAVDNIRNAPESIDASVTDDWMAQFTREMLWTDAKDVWCISLDPVWADFNGTRAIGMAKSVPFLDTLPVTLWLHTHMDPNSTIKQPKSDEEEAPSYADIHALVYITNLVSVQINHYQYLFLLRLAEDAALLATYLSIDAERILQVESNSSIAMGVIVPQLEVTFVMPSSSPGKESSGGDIDSVVPDTSSIADDVLIGSTPSVWQNSTSSVTPRKLANGSSNQLDLPISQSLDPLQTGPKYAPNDEHSSLLQQKANLNLQTNLNMGNNAAVTTLTRPRTLYDSAVGLTSMRKGITSLMSSIDSALKASPDDASDTASIRSDVSSDSEKFVHINCDLDIAGAEILFVVAEFYERIEEAAEVVEEDHTATTTTSERSATSTGRRKDLVSVSTFKLNKIEVVYQSLGFRSSIKVQLNNLLSEDCSCISWDELQNKFGTRSRVWTSSPPSDFTSPKVKLRLEHDLAVDKSRLLDEDLTNRDVFARLFTDLVNITVKDLSLNLNMSTAIGLADLVEDEVIPVPLPIKLSLEEVKIHLNEDRPPVNITSPGPVPIDLSIKHLYIARSEDGVFNLFPNNSESSSNELEQRENPSPPVHEKNNEDIRRLMAFERISEENRLLRKSKEENDKEQDLLRNYLKKSQDEVNRLLDEKRNMLDEIRRLQHQCNGSKR</sequence>
<dbReference type="PANTHER" id="PTHR22774">
    <property type="entry name" value="CHOREIN N-TERMINAL DOMAIN-CONTAINING PROTEIN"/>
    <property type="match status" value="1"/>
</dbReference>
<feature type="compositionally biased region" description="Polar residues" evidence="2">
    <location>
        <begin position="845"/>
        <end position="874"/>
    </location>
</feature>
<feature type="coiled-coil region" evidence="1">
    <location>
        <begin position="1247"/>
        <end position="1299"/>
    </location>
</feature>
<evidence type="ECO:0000313" key="3">
    <source>
        <dbReference type="EMBL" id="CAG9864349.1"/>
    </source>
</evidence>
<keyword evidence="1" id="KW-0175">Coiled coil</keyword>